<dbReference type="EMBL" id="CP069114">
    <property type="protein sequence ID" value="QSS64508.1"/>
    <property type="molecule type" value="Genomic_DNA"/>
</dbReference>
<dbReference type="InterPro" id="IPR008576">
    <property type="entry name" value="MeTrfase_NTM1"/>
</dbReference>
<dbReference type="PIRSF" id="PIRSF016958">
    <property type="entry name" value="DUF858_MeTrfase_lik"/>
    <property type="match status" value="1"/>
</dbReference>
<dbReference type="GO" id="GO:0005737">
    <property type="term" value="C:cytoplasm"/>
    <property type="evidence" value="ECO:0007669"/>
    <property type="project" value="TreeGrafter"/>
</dbReference>
<feature type="binding site" evidence="12">
    <location>
        <position position="136"/>
    </location>
    <ligand>
        <name>S-adenosyl-L-methionine</name>
        <dbReference type="ChEBI" id="CHEBI:59789"/>
    </ligand>
</feature>
<evidence type="ECO:0000256" key="3">
    <source>
        <dbReference type="ARBA" id="ARBA00022679"/>
    </source>
</evidence>
<proteinExistence type="inferred from homology"/>
<evidence type="ECO:0000256" key="2">
    <source>
        <dbReference type="ARBA" id="ARBA00022603"/>
    </source>
</evidence>
<comment type="catalytic activity">
    <reaction evidence="9">
        <text>N-terminal L-prolyl-L-prolyl-L-lysyl-[protein] + 2 S-adenosyl-L-methionine = N-terminal N,N-dimethyl-L-prolyl-L-prolyl-L-lysyl-[protein] + 2 S-adenosyl-L-homocysteine + 2 H(+)</text>
        <dbReference type="Rhea" id="RHEA:54736"/>
        <dbReference type="Rhea" id="RHEA-COMP:13787"/>
        <dbReference type="Rhea" id="RHEA-COMP:13974"/>
        <dbReference type="ChEBI" id="CHEBI:15378"/>
        <dbReference type="ChEBI" id="CHEBI:57856"/>
        <dbReference type="ChEBI" id="CHEBI:59789"/>
        <dbReference type="ChEBI" id="CHEBI:138059"/>
        <dbReference type="ChEBI" id="CHEBI:138318"/>
        <dbReference type="EC" id="2.1.1.244"/>
    </reaction>
</comment>
<protein>
    <recommendedName>
        <fullName evidence="6">Alpha N-terminal protein methyltransferase 1</fullName>
        <ecNumber evidence="5">2.1.1.244</ecNumber>
    </recommendedName>
    <alternativeName>
        <fullName evidence="11">Translation associated element 1</fullName>
    </alternativeName>
    <alternativeName>
        <fullName evidence="7">X-Pro-Lys N-terminal protein methyltransferase 1</fullName>
    </alternativeName>
</protein>
<feature type="binding site" evidence="12">
    <location>
        <position position="71"/>
    </location>
    <ligand>
        <name>S-adenosyl-L-methionine</name>
        <dbReference type="ChEBI" id="CHEBI:59789"/>
    </ligand>
</feature>
<keyword evidence="4 12" id="KW-0949">S-adenosyl-L-methionine</keyword>
<dbReference type="InterPro" id="IPR029063">
    <property type="entry name" value="SAM-dependent_MTases_sf"/>
</dbReference>
<accession>A0A8A1MD36</accession>
<evidence type="ECO:0000256" key="6">
    <source>
        <dbReference type="ARBA" id="ARBA00039449"/>
    </source>
</evidence>
<feature type="binding site" evidence="12">
    <location>
        <begin position="121"/>
        <end position="122"/>
    </location>
    <ligand>
        <name>S-adenosyl-L-methionine</name>
        <dbReference type="ChEBI" id="CHEBI:59789"/>
    </ligand>
</feature>
<dbReference type="Proteomes" id="UP000663671">
    <property type="component" value="Chromosome 1"/>
</dbReference>
<evidence type="ECO:0000256" key="12">
    <source>
        <dbReference type="PIRSR" id="PIRSR016958-1"/>
    </source>
</evidence>
<dbReference type="VEuPathDB" id="FungiDB:I7I51_01576"/>
<evidence type="ECO:0000256" key="8">
    <source>
        <dbReference type="ARBA" id="ARBA00047306"/>
    </source>
</evidence>
<feature type="binding site" evidence="12">
    <location>
        <position position="76"/>
    </location>
    <ligand>
        <name>S-adenosyl-L-methionine</name>
        <dbReference type="ChEBI" id="CHEBI:59789"/>
    </ligand>
</feature>
<dbReference type="PANTHER" id="PTHR12753">
    <property type="entry name" value="AD-003 - RELATED"/>
    <property type="match status" value="1"/>
</dbReference>
<dbReference type="Pfam" id="PF05891">
    <property type="entry name" value="Methyltransf_PK"/>
    <property type="match status" value="1"/>
</dbReference>
<evidence type="ECO:0000256" key="7">
    <source>
        <dbReference type="ARBA" id="ARBA00043129"/>
    </source>
</evidence>
<gene>
    <name evidence="13" type="ORF">I7I51_01576</name>
</gene>
<dbReference type="OrthoDB" id="1298661at2759"/>
<dbReference type="EC" id="2.1.1.244" evidence="5"/>
<evidence type="ECO:0000256" key="5">
    <source>
        <dbReference type="ARBA" id="ARBA00039112"/>
    </source>
</evidence>
<comment type="catalytic activity">
    <reaction evidence="10">
        <text>N-terminal L-alanyl-L-prolyl-L-lysyl-[protein] + 3 S-adenosyl-L-methionine = N-terminal N,N,N-trimethyl-L-alanyl-L-prolyl-L-lysyl-[protein] + 3 S-adenosyl-L-homocysteine + 3 H(+)</text>
        <dbReference type="Rhea" id="RHEA:54712"/>
        <dbReference type="Rhea" id="RHEA-COMP:13785"/>
        <dbReference type="Rhea" id="RHEA-COMP:13971"/>
        <dbReference type="ChEBI" id="CHEBI:15378"/>
        <dbReference type="ChEBI" id="CHEBI:57856"/>
        <dbReference type="ChEBI" id="CHEBI:59789"/>
        <dbReference type="ChEBI" id="CHEBI:138057"/>
        <dbReference type="ChEBI" id="CHEBI:138315"/>
        <dbReference type="EC" id="2.1.1.244"/>
    </reaction>
</comment>
<evidence type="ECO:0000313" key="13">
    <source>
        <dbReference type="EMBL" id="QSS64508.1"/>
    </source>
</evidence>
<dbReference type="AlphaFoldDB" id="A0A8A1MD36"/>
<comment type="similarity">
    <text evidence="1">Belongs to the methyltransferase superfamily. NTM1 family.</text>
</comment>
<evidence type="ECO:0000256" key="11">
    <source>
        <dbReference type="ARBA" id="ARBA00082558"/>
    </source>
</evidence>
<keyword evidence="2" id="KW-0489">Methyltransferase</keyword>
<comment type="catalytic activity">
    <reaction evidence="8">
        <text>N-terminal L-seryl-L-prolyl-L-lysyl-[protein] + 3 S-adenosyl-L-methionine = N-terminal N,N,N-trimethyl-L-seryl-L-prolyl-L-lysyl-[protein] + 3 S-adenosyl-L-homocysteine + 3 H(+)</text>
        <dbReference type="Rhea" id="RHEA:54724"/>
        <dbReference type="Rhea" id="RHEA-COMP:13789"/>
        <dbReference type="Rhea" id="RHEA-COMP:13973"/>
        <dbReference type="ChEBI" id="CHEBI:15378"/>
        <dbReference type="ChEBI" id="CHEBI:57856"/>
        <dbReference type="ChEBI" id="CHEBI:59789"/>
        <dbReference type="ChEBI" id="CHEBI:138061"/>
        <dbReference type="ChEBI" id="CHEBI:138317"/>
        <dbReference type="EC" id="2.1.1.244"/>
    </reaction>
</comment>
<dbReference type="SUPFAM" id="SSF53335">
    <property type="entry name" value="S-adenosyl-L-methionine-dependent methyltransferases"/>
    <property type="match status" value="1"/>
</dbReference>
<evidence type="ECO:0000256" key="4">
    <source>
        <dbReference type="ARBA" id="ARBA00022691"/>
    </source>
</evidence>
<feature type="non-terminal residue" evidence="13">
    <location>
        <position position="1"/>
    </location>
</feature>
<reference evidence="13" key="1">
    <citation type="submission" date="2021-01" db="EMBL/GenBank/DDBJ databases">
        <title>Chromosome-level genome assembly of a human fungal pathogen reveals clustering of transcriptionally co-regulated genes.</title>
        <authorList>
            <person name="Voorhies M."/>
            <person name="Cohen S."/>
            <person name="Shea T.P."/>
            <person name="Petrus S."/>
            <person name="Munoz J.F."/>
            <person name="Poplawski S."/>
            <person name="Goldman W.E."/>
            <person name="Michael T."/>
            <person name="Cuomo C.A."/>
            <person name="Sil A."/>
            <person name="Beyhan S."/>
        </authorList>
    </citation>
    <scope>NUCLEOTIDE SEQUENCE</scope>
    <source>
        <strain evidence="13">WU24</strain>
    </source>
</reference>
<evidence type="ECO:0000313" key="14">
    <source>
        <dbReference type="Proteomes" id="UP000663671"/>
    </source>
</evidence>
<dbReference type="Gene3D" id="3.40.50.150">
    <property type="entry name" value="Vaccinia Virus protein VP39"/>
    <property type="match status" value="1"/>
</dbReference>
<evidence type="ECO:0000256" key="9">
    <source>
        <dbReference type="ARBA" id="ARBA00047885"/>
    </source>
</evidence>
<sequence>GPKPLEPDSHIDQAASINYWNSVPATADGMLGGYPQISSIDLRGSSAFLAKVRRLIPSSGSGKVVLGVDCGAGIGRVTEGFLSRICETVDIVEPVEKFVDVLKRGKSYQDGKIGDIYITGIQSWTPTKRYDLIWTQWCTNHLTDVQLVEYLVRCKGALSERGLLILKENTNSDTANDYYDAVDSTVTRTENKFLKLISEAGLKVLRSEEQSGMPQRLHLLPIRLWALRPAT</sequence>
<evidence type="ECO:0000256" key="10">
    <source>
        <dbReference type="ARBA" id="ARBA00048167"/>
    </source>
</evidence>
<evidence type="ECO:0000256" key="1">
    <source>
        <dbReference type="ARBA" id="ARBA00009059"/>
    </source>
</evidence>
<name>A0A8A1MD36_AJECA</name>
<dbReference type="PANTHER" id="PTHR12753:SF0">
    <property type="entry name" value="ALPHA N-TERMINAL PROTEIN METHYLTRANSFERASE 1"/>
    <property type="match status" value="1"/>
</dbReference>
<dbReference type="FunFam" id="3.40.50.150:FF:000025">
    <property type="entry name" value="N-terminal Xaa-Pro-Lys N-methyltransferase 1"/>
    <property type="match status" value="1"/>
</dbReference>
<keyword evidence="3" id="KW-0808">Transferase</keyword>
<organism evidence="13 14">
    <name type="scientific">Ajellomyces capsulatus</name>
    <name type="common">Darling's disease fungus</name>
    <name type="synonym">Histoplasma capsulatum</name>
    <dbReference type="NCBI Taxonomy" id="5037"/>
    <lineage>
        <taxon>Eukaryota</taxon>
        <taxon>Fungi</taxon>
        <taxon>Dikarya</taxon>
        <taxon>Ascomycota</taxon>
        <taxon>Pezizomycotina</taxon>
        <taxon>Eurotiomycetes</taxon>
        <taxon>Eurotiomycetidae</taxon>
        <taxon>Onygenales</taxon>
        <taxon>Ajellomycetaceae</taxon>
        <taxon>Histoplasma</taxon>
    </lineage>
</organism>
<dbReference type="GO" id="GO:0032259">
    <property type="term" value="P:methylation"/>
    <property type="evidence" value="ECO:0007669"/>
    <property type="project" value="UniProtKB-KW"/>
</dbReference>
<dbReference type="GO" id="GO:0071885">
    <property type="term" value="F:N-terminal protein N-methyltransferase activity"/>
    <property type="evidence" value="ECO:0007669"/>
    <property type="project" value="UniProtKB-EC"/>
</dbReference>